<evidence type="ECO:0000313" key="1">
    <source>
        <dbReference type="EMBL" id="MFD1875410.1"/>
    </source>
</evidence>
<gene>
    <name evidence="1" type="ORF">ACFSDX_23455</name>
</gene>
<reference evidence="2" key="1">
    <citation type="journal article" date="2019" name="Int. J. Syst. Evol. Microbiol.">
        <title>The Global Catalogue of Microorganisms (GCM) 10K type strain sequencing project: providing services to taxonomists for standard genome sequencing and annotation.</title>
        <authorList>
            <consortium name="The Broad Institute Genomics Platform"/>
            <consortium name="The Broad Institute Genome Sequencing Center for Infectious Disease"/>
            <person name="Wu L."/>
            <person name="Ma J."/>
        </authorList>
    </citation>
    <scope>NUCLEOTIDE SEQUENCE [LARGE SCALE GENOMIC DNA]</scope>
    <source>
        <strain evidence="2">CGMCC 1.15795</strain>
    </source>
</reference>
<name>A0ABW4R283_9BACT</name>
<accession>A0ABW4R283</accession>
<comment type="caution">
    <text evidence="1">The sequence shown here is derived from an EMBL/GenBank/DDBJ whole genome shotgun (WGS) entry which is preliminary data.</text>
</comment>
<organism evidence="1 2">
    <name type="scientific">Hymenobacter bucti</name>
    <dbReference type="NCBI Taxonomy" id="1844114"/>
    <lineage>
        <taxon>Bacteria</taxon>
        <taxon>Pseudomonadati</taxon>
        <taxon>Bacteroidota</taxon>
        <taxon>Cytophagia</taxon>
        <taxon>Cytophagales</taxon>
        <taxon>Hymenobacteraceae</taxon>
        <taxon>Hymenobacter</taxon>
    </lineage>
</organism>
<dbReference type="Pfam" id="PF16138">
    <property type="entry name" value="DUF4846"/>
    <property type="match status" value="1"/>
</dbReference>
<dbReference type="RefSeq" id="WP_382318056.1">
    <property type="nucleotide sequence ID" value="NZ_JBHUFD010000018.1"/>
</dbReference>
<sequence length="289" mass="31552">MNYLYLLGLVLATLGLRPDASPAWQTPLAAAPSYPWLSTPPAAQQQLALRFLPPPGCRRVMVAGGSWGAWLRGLPLRPAGTPAHLYTGRLKDNQAVVAAVIAIDAGTKDLQQCADAVIRLRAEYLFSQNFNKIHFHLTTGYDAWFSDYVVGRTFRVQGEQVLPASKPAEAPTHAALGQYLLPVFGYAGTLSLSRELRPVPLEEVRPGDVLIHGGRPGHAVLVADVAEHPQSGQRYLLLAQSYMPAQDIHILRNIAQPALGAWFAVPAPTEPLVETPEWTFARTELGRFE</sequence>
<evidence type="ECO:0000313" key="2">
    <source>
        <dbReference type="Proteomes" id="UP001597197"/>
    </source>
</evidence>
<protein>
    <submittedName>
        <fullName evidence="1">DUF4846 domain-containing protein</fullName>
    </submittedName>
</protein>
<dbReference type="EMBL" id="JBHUFD010000018">
    <property type="protein sequence ID" value="MFD1875410.1"/>
    <property type="molecule type" value="Genomic_DNA"/>
</dbReference>
<dbReference type="InterPro" id="IPR032315">
    <property type="entry name" value="DUF4846"/>
</dbReference>
<proteinExistence type="predicted"/>
<dbReference type="Proteomes" id="UP001597197">
    <property type="component" value="Unassembled WGS sequence"/>
</dbReference>
<keyword evidence="2" id="KW-1185">Reference proteome</keyword>